<keyword evidence="3" id="KW-1185">Reference proteome</keyword>
<dbReference type="Proteomes" id="UP000462014">
    <property type="component" value="Unassembled WGS sequence"/>
</dbReference>
<comment type="caution">
    <text evidence="2">The sequence shown here is derived from an EMBL/GenBank/DDBJ whole genome shotgun (WGS) entry which is preliminary data.</text>
</comment>
<protein>
    <recommendedName>
        <fullName evidence="4">Plasmid transfer protein</fullName>
    </recommendedName>
</protein>
<organism evidence="2 3">
    <name type="scientific">Mucilaginibacter arboris</name>
    <dbReference type="NCBI Taxonomy" id="2682090"/>
    <lineage>
        <taxon>Bacteria</taxon>
        <taxon>Pseudomonadati</taxon>
        <taxon>Bacteroidota</taxon>
        <taxon>Sphingobacteriia</taxon>
        <taxon>Sphingobacteriales</taxon>
        <taxon>Sphingobacteriaceae</taxon>
        <taxon>Mucilaginibacter</taxon>
    </lineage>
</organism>
<evidence type="ECO:0008006" key="4">
    <source>
        <dbReference type="Google" id="ProtNLM"/>
    </source>
</evidence>
<sequence>MKTKSLLTVTLVLLGLNKSQAQYFYIDPAVSAAQAAHASIINSQLNTTKDKLTLIQQGQLAVTGQLGIVNDMQAKIYKGLSQVSSILTALADVKEISRIAIGMADDIDKGLEIARKNPVYLAFAEEQANVFYERSTKLAVEVSTFALKGGQDNLMDAGERTKLLANILNQMLILRSLTYGIYRAMYYAQMRGLLRSLNPFQGYVNMDQQIMDDILRKRQYIK</sequence>
<name>A0A7K1T0I0_9SPHI</name>
<feature type="chain" id="PRO_5029611392" description="Plasmid transfer protein" evidence="1">
    <location>
        <begin position="22"/>
        <end position="222"/>
    </location>
</feature>
<evidence type="ECO:0000256" key="1">
    <source>
        <dbReference type="SAM" id="SignalP"/>
    </source>
</evidence>
<reference evidence="2 3" key="1">
    <citation type="submission" date="2019-12" db="EMBL/GenBank/DDBJ databases">
        <title>Mucilaginibacter sp. HMF7410 genome sequencing and assembly.</title>
        <authorList>
            <person name="Kang H."/>
            <person name="Cha I."/>
            <person name="Kim H."/>
            <person name="Joh K."/>
        </authorList>
    </citation>
    <scope>NUCLEOTIDE SEQUENCE [LARGE SCALE GENOMIC DNA]</scope>
    <source>
        <strain evidence="2 3">HMF7410</strain>
    </source>
</reference>
<keyword evidence="1" id="KW-0732">Signal</keyword>
<proteinExistence type="predicted"/>
<accession>A0A7K1T0I0</accession>
<gene>
    <name evidence="2" type="ORF">GO621_15985</name>
</gene>
<dbReference type="EMBL" id="WPIK01000016">
    <property type="protein sequence ID" value="MVN23027.1"/>
    <property type="molecule type" value="Genomic_DNA"/>
</dbReference>
<feature type="signal peptide" evidence="1">
    <location>
        <begin position="1"/>
        <end position="21"/>
    </location>
</feature>
<dbReference type="AlphaFoldDB" id="A0A7K1T0I0"/>
<dbReference type="RefSeq" id="WP_157568855.1">
    <property type="nucleotide sequence ID" value="NZ_WPIK01000016.1"/>
</dbReference>
<evidence type="ECO:0000313" key="2">
    <source>
        <dbReference type="EMBL" id="MVN23027.1"/>
    </source>
</evidence>
<evidence type="ECO:0000313" key="3">
    <source>
        <dbReference type="Proteomes" id="UP000462014"/>
    </source>
</evidence>